<keyword evidence="2" id="KW-1185">Reference proteome</keyword>
<evidence type="ECO:0000313" key="2">
    <source>
        <dbReference type="Proteomes" id="UP000249464"/>
    </source>
</evidence>
<protein>
    <submittedName>
        <fullName evidence="1">BQ5605_C031g10983 protein</fullName>
    </submittedName>
</protein>
<organism evidence="1 2">
    <name type="scientific">Microbotryum silenes-dioicae</name>
    <dbReference type="NCBI Taxonomy" id="796604"/>
    <lineage>
        <taxon>Eukaryota</taxon>
        <taxon>Fungi</taxon>
        <taxon>Dikarya</taxon>
        <taxon>Basidiomycota</taxon>
        <taxon>Pucciniomycotina</taxon>
        <taxon>Microbotryomycetes</taxon>
        <taxon>Microbotryales</taxon>
        <taxon>Microbotryaceae</taxon>
        <taxon>Microbotryum</taxon>
    </lineage>
</organism>
<proteinExistence type="predicted"/>
<name>A0A2X0MLG5_9BASI</name>
<dbReference type="Proteomes" id="UP000249464">
    <property type="component" value="Unassembled WGS sequence"/>
</dbReference>
<gene>
    <name evidence="1" type="primary">BQ5605_C031g10983</name>
    <name evidence="1" type="ORF">BQ5605_C031G10983</name>
</gene>
<dbReference type="EMBL" id="FQNC01000068">
    <property type="protein sequence ID" value="SGZ06960.1"/>
    <property type="molecule type" value="Genomic_DNA"/>
</dbReference>
<accession>A0A2X0MLG5</accession>
<reference evidence="1 2" key="1">
    <citation type="submission" date="2016-11" db="EMBL/GenBank/DDBJ databases">
        <authorList>
            <person name="Jaros S."/>
            <person name="Januszkiewicz K."/>
            <person name="Wedrychowicz H."/>
        </authorList>
    </citation>
    <scope>NUCLEOTIDE SEQUENCE [LARGE SCALE GENOMIC DNA]</scope>
</reference>
<dbReference type="AlphaFoldDB" id="A0A2X0MLG5"/>
<sequence length="98" mass="11022">MIQARIRRVGFTFARANAPFPLPNHSRHAHHLTRLDSTRLGSHYTTTLYPHHPISKMQLGHSRRTLDVCLCAGSRGHGATSHDTTINDSKLAIFSKIR</sequence>
<evidence type="ECO:0000313" key="1">
    <source>
        <dbReference type="EMBL" id="SGZ06960.1"/>
    </source>
</evidence>